<dbReference type="InterPro" id="IPR008965">
    <property type="entry name" value="CBM2/CBM3_carb-bd_dom_sf"/>
</dbReference>
<comment type="catalytic activity">
    <reaction evidence="2">
        <text>Random hydrolysis of (1-&gt;4)-beta-D-mannosidic linkages in mannans, galactomannans and glucomannans.</text>
        <dbReference type="EC" id="3.2.1.78"/>
    </reaction>
</comment>
<dbReference type="InterPro" id="IPR012291">
    <property type="entry name" value="CBM2_carb-bd_dom_sf"/>
</dbReference>
<evidence type="ECO:0000256" key="1">
    <source>
        <dbReference type="ARBA" id="ARBA00000966"/>
    </source>
</evidence>
<dbReference type="InterPro" id="IPR017853">
    <property type="entry name" value="GH"/>
</dbReference>
<evidence type="ECO:0000256" key="3">
    <source>
        <dbReference type="ARBA" id="ARBA00004613"/>
    </source>
</evidence>
<dbReference type="Pfam" id="PF00553">
    <property type="entry name" value="CBM_2"/>
    <property type="match status" value="1"/>
</dbReference>
<keyword evidence="7" id="KW-0326">Glycosidase</keyword>
<accession>A0A455SJZ4</accession>
<comment type="catalytic activity">
    <reaction evidence="1">
        <text>Endohydrolysis of (1-&gt;4)-beta-D-glucosidic linkages in cellulose, lichenin and cereal beta-D-glucans.</text>
        <dbReference type="EC" id="3.2.1.4"/>
    </reaction>
</comment>
<comment type="subcellular location">
    <subcellularLocation>
        <location evidence="3">Secreted</location>
    </subcellularLocation>
</comment>
<dbReference type="SUPFAM" id="SSF49384">
    <property type="entry name" value="Carbohydrate-binding domain"/>
    <property type="match status" value="1"/>
</dbReference>
<dbReference type="GO" id="GO:0030247">
    <property type="term" value="F:polysaccharide binding"/>
    <property type="evidence" value="ECO:0007669"/>
    <property type="project" value="UniProtKB-UniRule"/>
</dbReference>
<dbReference type="PROSITE" id="PS51173">
    <property type="entry name" value="CBM2"/>
    <property type="match status" value="1"/>
</dbReference>
<organism evidence="10">
    <name type="scientific">Thermosporothrix sp. COM3</name>
    <dbReference type="NCBI Taxonomy" id="2490863"/>
    <lineage>
        <taxon>Bacteria</taxon>
        <taxon>Bacillati</taxon>
        <taxon>Chloroflexota</taxon>
        <taxon>Ktedonobacteria</taxon>
        <taxon>Ktedonobacterales</taxon>
        <taxon>Thermosporotrichaceae</taxon>
        <taxon>Thermosporothrix</taxon>
    </lineage>
</organism>
<dbReference type="Gene3D" id="2.60.40.290">
    <property type="match status" value="1"/>
</dbReference>
<sequence>MKGFFKPVARCMLFVVLTGMTFLTGLTVLSSQQKTAHAAENFVYRCGTHFCLGDRYFYFAGANTYDVFTYGDGSSSSTPDDIENKYMDKAKIDAHMAALQSDGVSVLRLWMFSHETWHGFEPSKGVYNEAEFALFDYIIQSAKAHNIRLLPTLENYWTAYGGIDTRLQWEGLPTGDANRWTFFNKTKCPGCFTQYKNYVYYVLNRVNHYSGVAYKDEPTIFAWELMNEPRYQNATPNENSTGTTLRAWVDEMASYIKSIDSHHMVGTGIEGHQAKYGFGGDEGNPFVYLQQSPFIDFTSAHPYPTEEWAHLSLDQTKQLIEAWVNDSHNVIGKPFFMGEFNVKGVDRSTWWREIYGELERLDVAGSAFWWYQATNVDSTYGVSKGAPELAVFRQHSANQQAKNVPINATPTPGITPTVSPTITPTVSPTITPTPGATCSVRYTIESQWPDGFTGKIKITNNGSSTINGWTLAFSFAAGQKVQQGWSATWSQSGANVTVTNASWNGTIAPSGSVEIGFNGSWKGSNPVPATFTLNGTVCQ</sequence>
<dbReference type="GO" id="GO:0005576">
    <property type="term" value="C:extracellular region"/>
    <property type="evidence" value="ECO:0007669"/>
    <property type="project" value="UniProtKB-SubCell"/>
</dbReference>
<feature type="domain" description="CBM2" evidence="9">
    <location>
        <begin position="431"/>
        <end position="539"/>
    </location>
</feature>
<dbReference type="SUPFAM" id="SSF51445">
    <property type="entry name" value="(Trans)glycosidases"/>
    <property type="match status" value="1"/>
</dbReference>
<dbReference type="Pfam" id="PF26410">
    <property type="entry name" value="GH5_mannosidase"/>
    <property type="match status" value="1"/>
</dbReference>
<dbReference type="InterPro" id="IPR018366">
    <property type="entry name" value="CBM2_CS"/>
</dbReference>
<feature type="compositionally biased region" description="Low complexity" evidence="8">
    <location>
        <begin position="409"/>
        <end position="430"/>
    </location>
</feature>
<dbReference type="GO" id="GO:0016985">
    <property type="term" value="F:mannan endo-1,4-beta-mannosidase activity"/>
    <property type="evidence" value="ECO:0007669"/>
    <property type="project" value="TreeGrafter"/>
</dbReference>
<dbReference type="PROSITE" id="PS00561">
    <property type="entry name" value="CBM2_A"/>
    <property type="match status" value="1"/>
</dbReference>
<proteinExistence type="predicted"/>
<dbReference type="SMART" id="SM00637">
    <property type="entry name" value="CBD_II"/>
    <property type="match status" value="1"/>
</dbReference>
<keyword evidence="5" id="KW-0732">Signal</keyword>
<dbReference type="PANTHER" id="PTHR31451">
    <property type="match status" value="1"/>
</dbReference>
<evidence type="ECO:0000256" key="7">
    <source>
        <dbReference type="ARBA" id="ARBA00023295"/>
    </source>
</evidence>
<dbReference type="InterPro" id="IPR001919">
    <property type="entry name" value="CBD2"/>
</dbReference>
<evidence type="ECO:0000313" key="10">
    <source>
        <dbReference type="EMBL" id="BBH87688.1"/>
    </source>
</evidence>
<name>A0A455SJZ4_9CHLR</name>
<evidence type="ECO:0000256" key="8">
    <source>
        <dbReference type="SAM" id="MobiDB-lite"/>
    </source>
</evidence>
<dbReference type="Gene3D" id="3.20.20.80">
    <property type="entry name" value="Glycosidases"/>
    <property type="match status" value="1"/>
</dbReference>
<feature type="region of interest" description="Disordered" evidence="8">
    <location>
        <begin position="404"/>
        <end position="430"/>
    </location>
</feature>
<evidence type="ECO:0000256" key="4">
    <source>
        <dbReference type="ARBA" id="ARBA00022525"/>
    </source>
</evidence>
<gene>
    <name evidence="10" type="ORF">KTC_24390</name>
</gene>
<evidence type="ECO:0000256" key="5">
    <source>
        <dbReference type="ARBA" id="ARBA00022729"/>
    </source>
</evidence>
<dbReference type="AlphaFoldDB" id="A0A455SJZ4"/>
<keyword evidence="6" id="KW-0378">Hydrolase</keyword>
<dbReference type="PANTHER" id="PTHR31451:SF39">
    <property type="entry name" value="MANNAN ENDO-1,4-BETA-MANNOSIDASE 1"/>
    <property type="match status" value="1"/>
</dbReference>
<evidence type="ECO:0000256" key="2">
    <source>
        <dbReference type="ARBA" id="ARBA00001678"/>
    </source>
</evidence>
<dbReference type="EMBL" id="AP019376">
    <property type="protein sequence ID" value="BBH87688.1"/>
    <property type="molecule type" value="Genomic_DNA"/>
</dbReference>
<dbReference type="InterPro" id="IPR001547">
    <property type="entry name" value="Glyco_hydro_5"/>
</dbReference>
<reference evidence="10" key="1">
    <citation type="submission" date="2018-12" db="EMBL/GenBank/DDBJ databases">
        <title>Novel natural products biosynthetic potential of the class Ktedonobacteria.</title>
        <authorList>
            <person name="Zheng Y."/>
            <person name="Saitou A."/>
            <person name="Wang C.M."/>
            <person name="Toyoda A."/>
            <person name="Minakuchi Y."/>
            <person name="Sekiguchi Y."/>
            <person name="Ueda K."/>
            <person name="Takano H."/>
            <person name="Sakai Y."/>
            <person name="Yokota A."/>
            <person name="Yabe S."/>
        </authorList>
    </citation>
    <scope>NUCLEOTIDE SEQUENCE</scope>
    <source>
        <strain evidence="10">COM3</strain>
    </source>
</reference>
<dbReference type="InterPro" id="IPR045053">
    <property type="entry name" value="MAN-like"/>
</dbReference>
<keyword evidence="4" id="KW-0964">Secreted</keyword>
<evidence type="ECO:0000256" key="6">
    <source>
        <dbReference type="ARBA" id="ARBA00022801"/>
    </source>
</evidence>
<dbReference type="GO" id="GO:0005975">
    <property type="term" value="P:carbohydrate metabolic process"/>
    <property type="evidence" value="ECO:0007669"/>
    <property type="project" value="InterPro"/>
</dbReference>
<evidence type="ECO:0000259" key="9">
    <source>
        <dbReference type="PROSITE" id="PS51173"/>
    </source>
</evidence>
<protein>
    <recommendedName>
        <fullName evidence="9">CBM2 domain-containing protein</fullName>
    </recommendedName>
</protein>